<accession>C0ELC9</accession>
<reference evidence="1 2" key="1">
    <citation type="submission" date="2009-01" db="EMBL/GenBank/DDBJ databases">
        <authorList>
            <person name="Fulton L."/>
            <person name="Clifton S."/>
            <person name="Chinwalla A.T."/>
            <person name="Mitreva M."/>
            <person name="Sodergren E."/>
            <person name="Weinstock G."/>
            <person name="Clifton S."/>
            <person name="Dooling D.J."/>
            <person name="Fulton B."/>
            <person name="Minx P."/>
            <person name="Pepin K.H."/>
            <person name="Johnson M."/>
            <person name="Bhonagiri V."/>
            <person name="Nash W.E."/>
            <person name="Mardis E.R."/>
            <person name="Wilson R.K."/>
        </authorList>
    </citation>
    <scope>NUCLEOTIDE SEQUENCE [LARGE SCALE GENOMIC DNA]</scope>
    <source>
        <strain evidence="1 2">NRL30031/H210</strain>
    </source>
</reference>
<proteinExistence type="predicted"/>
<dbReference type="AlphaFoldDB" id="C0ELC9"/>
<evidence type="ECO:0000313" key="1">
    <source>
        <dbReference type="EMBL" id="EEG34198.1"/>
    </source>
</evidence>
<evidence type="ECO:0008006" key="3">
    <source>
        <dbReference type="Google" id="ProtNLM"/>
    </source>
</evidence>
<protein>
    <recommendedName>
        <fullName evidence="3">Serine/threonine protein kinase</fullName>
    </recommendedName>
</protein>
<dbReference type="Proteomes" id="UP000004457">
    <property type="component" value="Unassembled WGS sequence"/>
</dbReference>
<gene>
    <name evidence="1" type="ORF">NEIFLAOT_00734</name>
</gene>
<dbReference type="EMBL" id="ACEN01000017">
    <property type="protein sequence ID" value="EEG34198.1"/>
    <property type="molecule type" value="Genomic_DNA"/>
</dbReference>
<sequence>MTLPMQETRFSILLDELAAKQEADLASHLLADGSKVWIRKAGRHNARWRYALLGMVARYLKLGVLKPVPSLGGEPAIATESKRLHELRAAGIVVPELLAVRKNALMFGNLEGIPLDTQIRQEAEAGKTDAWLAGLEAIARVHEKRQFLSQAFARNMMSDGKNISFLDFEDDPSEVLSPVQCQARDWLCYIHSTALILKNGGLLEAAAEKWGGVLSGQPAEIQKLIAATVKPILPIRRLEHPRWGRDALRLAASISLADMPLIKSRH</sequence>
<dbReference type="RefSeq" id="WP_003679789.1">
    <property type="nucleotide sequence ID" value="NZ_ACEN01000017.1"/>
</dbReference>
<dbReference type="eggNOG" id="COG1718">
    <property type="taxonomic scope" value="Bacteria"/>
</dbReference>
<evidence type="ECO:0000313" key="2">
    <source>
        <dbReference type="Proteomes" id="UP000004457"/>
    </source>
</evidence>
<keyword evidence="2" id="KW-1185">Reference proteome</keyword>
<name>C0ELC9_NEIFL</name>
<dbReference type="GeneID" id="49970689"/>
<comment type="caution">
    <text evidence="1">The sequence shown here is derived from an EMBL/GenBank/DDBJ whole genome shotgun (WGS) entry which is preliminary data.</text>
</comment>
<organism evidence="1 2">
    <name type="scientific">Neisseria flavescens NRL30031/H210</name>
    <dbReference type="NCBI Taxonomy" id="546264"/>
    <lineage>
        <taxon>Bacteria</taxon>
        <taxon>Pseudomonadati</taxon>
        <taxon>Pseudomonadota</taxon>
        <taxon>Betaproteobacteria</taxon>
        <taxon>Neisseriales</taxon>
        <taxon>Neisseriaceae</taxon>
        <taxon>Neisseria</taxon>
    </lineage>
</organism>